<dbReference type="PANTHER" id="PTHR44145">
    <property type="entry name" value="DNAJ HOMOLOG SUBFAMILY A MEMBER 3, MITOCHONDRIAL"/>
    <property type="match status" value="1"/>
</dbReference>
<comment type="caution">
    <text evidence="4">The sequence shown here is derived from an EMBL/GenBank/DDBJ whole genome shotgun (WGS) entry which is preliminary data.</text>
</comment>
<evidence type="ECO:0000256" key="1">
    <source>
        <dbReference type="ARBA" id="ARBA00023186"/>
    </source>
</evidence>
<dbReference type="PANTHER" id="PTHR44145:SF3">
    <property type="entry name" value="DNAJ HOMOLOG SUBFAMILY A MEMBER 3, MITOCHONDRIAL"/>
    <property type="match status" value="1"/>
</dbReference>
<dbReference type="Pfam" id="PF00226">
    <property type="entry name" value="DnaJ"/>
    <property type="match status" value="1"/>
</dbReference>
<dbReference type="InterPro" id="IPR001623">
    <property type="entry name" value="DnaJ_domain"/>
</dbReference>
<dbReference type="Proteomes" id="UP000260644">
    <property type="component" value="Unassembled WGS sequence"/>
</dbReference>
<gene>
    <name evidence="4" type="ORF">DVR12_03810</name>
</gene>
<dbReference type="RefSeq" id="WP_116974114.1">
    <property type="nucleotide sequence ID" value="NZ_QPMM01000001.1"/>
</dbReference>
<accession>A0A3E1YHR5</accession>
<feature type="transmembrane region" description="Helical" evidence="2">
    <location>
        <begin position="105"/>
        <end position="124"/>
    </location>
</feature>
<dbReference type="Gene3D" id="1.10.287.110">
    <property type="entry name" value="DnaJ domain"/>
    <property type="match status" value="1"/>
</dbReference>
<evidence type="ECO:0000259" key="3">
    <source>
        <dbReference type="PROSITE" id="PS50076"/>
    </source>
</evidence>
<dbReference type="CDD" id="cd06257">
    <property type="entry name" value="DnaJ"/>
    <property type="match status" value="1"/>
</dbReference>
<dbReference type="OrthoDB" id="9779622at2"/>
<keyword evidence="1" id="KW-0143">Chaperone</keyword>
<reference evidence="4 5" key="1">
    <citation type="submission" date="2018-07" db="EMBL/GenBank/DDBJ databases">
        <title>Chitinophaga K2CV101002-2 sp. nov., isolated from a monsoon evergreen broad-leaved forest soil.</title>
        <authorList>
            <person name="Lv Y."/>
        </authorList>
    </citation>
    <scope>NUCLEOTIDE SEQUENCE [LARGE SCALE GENOMIC DNA]</scope>
    <source>
        <strain evidence="4 5">GDMCC 1.1288</strain>
    </source>
</reference>
<evidence type="ECO:0000313" key="4">
    <source>
        <dbReference type="EMBL" id="RFS26922.1"/>
    </source>
</evidence>
<dbReference type="SUPFAM" id="SSF46565">
    <property type="entry name" value="Chaperone J-domain"/>
    <property type="match status" value="1"/>
</dbReference>
<sequence length="198" mass="22846">MTNCYKILGVPDFASAEEIKTAYRKLSKKFHPDLNNGDKFFEDRFKELQNAYETLSDSYRKEYHDNQLKNNYSFNTIENKQTNTTENINTYTIFNQPAKKNFRPVLPMIIFIITIVVVAIVLAHENSGTSSSNSYTIEYFKLGSTRDEVLQLQGKPTSIQKNASSGEEIWIYELSSITFRNGHVSEYSNTSQNLKIHK</sequence>
<organism evidence="4 5">
    <name type="scientific">Chitinophaga silvatica</name>
    <dbReference type="NCBI Taxonomy" id="2282649"/>
    <lineage>
        <taxon>Bacteria</taxon>
        <taxon>Pseudomonadati</taxon>
        <taxon>Bacteroidota</taxon>
        <taxon>Chitinophagia</taxon>
        <taxon>Chitinophagales</taxon>
        <taxon>Chitinophagaceae</taxon>
        <taxon>Chitinophaga</taxon>
    </lineage>
</organism>
<dbReference type="PROSITE" id="PS50076">
    <property type="entry name" value="DNAJ_2"/>
    <property type="match status" value="1"/>
</dbReference>
<keyword evidence="2" id="KW-0472">Membrane</keyword>
<dbReference type="InterPro" id="IPR036869">
    <property type="entry name" value="J_dom_sf"/>
</dbReference>
<keyword evidence="2" id="KW-1133">Transmembrane helix</keyword>
<dbReference type="InterPro" id="IPR051938">
    <property type="entry name" value="Apopto_cytoskel_mod"/>
</dbReference>
<evidence type="ECO:0000256" key="2">
    <source>
        <dbReference type="SAM" id="Phobius"/>
    </source>
</evidence>
<proteinExistence type="predicted"/>
<name>A0A3E1YHR5_9BACT</name>
<evidence type="ECO:0000313" key="5">
    <source>
        <dbReference type="Proteomes" id="UP000260644"/>
    </source>
</evidence>
<dbReference type="EMBL" id="QPMM01000001">
    <property type="protein sequence ID" value="RFS26922.1"/>
    <property type="molecule type" value="Genomic_DNA"/>
</dbReference>
<feature type="domain" description="J" evidence="3">
    <location>
        <begin position="3"/>
        <end position="68"/>
    </location>
</feature>
<dbReference type="SMART" id="SM00271">
    <property type="entry name" value="DnaJ"/>
    <property type="match status" value="1"/>
</dbReference>
<dbReference type="AlphaFoldDB" id="A0A3E1YHR5"/>
<dbReference type="PRINTS" id="PR00625">
    <property type="entry name" value="JDOMAIN"/>
</dbReference>
<keyword evidence="5" id="KW-1185">Reference proteome</keyword>
<protein>
    <submittedName>
        <fullName evidence="4">J domain-containing protein</fullName>
    </submittedName>
</protein>
<keyword evidence="2" id="KW-0812">Transmembrane</keyword>